<protein>
    <submittedName>
        <fullName evidence="1">Uncharacterized protein</fullName>
    </submittedName>
</protein>
<accession>A0A4V1CEQ4</accession>
<evidence type="ECO:0000313" key="1">
    <source>
        <dbReference type="EMBL" id="QCB28918.1"/>
    </source>
</evidence>
<dbReference type="KEGG" id="cee:CENDO_08230"/>
<evidence type="ECO:0000313" key="2">
    <source>
        <dbReference type="Proteomes" id="UP000296352"/>
    </source>
</evidence>
<name>A0A4V1CEQ4_9CORY</name>
<gene>
    <name evidence="1" type="ORF">CENDO_08230</name>
</gene>
<sequence length="67" mass="7396">MEMSVTLPVTLERNMRVGKNKNLKTAAFVVPNWKNFSQSTSPGQGSSKIHLPYKAADLLEAMTTPMT</sequence>
<dbReference type="Proteomes" id="UP000296352">
    <property type="component" value="Chromosome"/>
</dbReference>
<reference evidence="1 2" key="1">
    <citation type="submission" date="2019-04" db="EMBL/GenBank/DDBJ databases">
        <title>Corynebacterium endometrii sp. nov., isolated from the uterus of a cow with endometritis.</title>
        <authorList>
            <person name="Ballas P."/>
            <person name="Ruckert C."/>
            <person name="Wagener K."/>
            <person name="Drillich M."/>
            <person name="Kaempfer P."/>
            <person name="Busse H.-J."/>
            <person name="Ehling-Schulz M."/>
        </authorList>
    </citation>
    <scope>NUCLEOTIDE SEQUENCE [LARGE SCALE GENOMIC DNA]</scope>
    <source>
        <strain evidence="1 2">LMM-1653</strain>
    </source>
</reference>
<proteinExistence type="predicted"/>
<dbReference type="AlphaFoldDB" id="A0A4V1CEQ4"/>
<dbReference type="EMBL" id="CP039247">
    <property type="protein sequence ID" value="QCB28918.1"/>
    <property type="molecule type" value="Genomic_DNA"/>
</dbReference>
<keyword evidence="2" id="KW-1185">Reference proteome</keyword>
<organism evidence="1 2">
    <name type="scientific">Corynebacterium endometrii</name>
    <dbReference type="NCBI Taxonomy" id="2488819"/>
    <lineage>
        <taxon>Bacteria</taxon>
        <taxon>Bacillati</taxon>
        <taxon>Actinomycetota</taxon>
        <taxon>Actinomycetes</taxon>
        <taxon>Mycobacteriales</taxon>
        <taxon>Corynebacteriaceae</taxon>
        <taxon>Corynebacterium</taxon>
    </lineage>
</organism>